<organism evidence="2 3">
    <name type="scientific">Solimonas marina</name>
    <dbReference type="NCBI Taxonomy" id="2714601"/>
    <lineage>
        <taxon>Bacteria</taxon>
        <taxon>Pseudomonadati</taxon>
        <taxon>Pseudomonadota</taxon>
        <taxon>Gammaproteobacteria</taxon>
        <taxon>Nevskiales</taxon>
        <taxon>Nevskiaceae</taxon>
        <taxon>Solimonas</taxon>
    </lineage>
</organism>
<reference evidence="2" key="1">
    <citation type="submission" date="2020-03" db="EMBL/GenBank/DDBJ databases">
        <title>Solimonas marina sp. nov., isolated from deep seawater of the Pacific Ocean.</title>
        <authorList>
            <person name="Liu X."/>
            <person name="Lai Q."/>
            <person name="Sun F."/>
            <person name="Gai Y."/>
            <person name="Li G."/>
            <person name="Shao Z."/>
        </authorList>
    </citation>
    <scope>NUCLEOTIDE SEQUENCE</scope>
    <source>
        <strain evidence="2">C16B3</strain>
    </source>
</reference>
<dbReference type="Pfam" id="PF05707">
    <property type="entry name" value="Zot"/>
    <property type="match status" value="1"/>
</dbReference>
<name>A0A970BBT7_9GAMM</name>
<gene>
    <name evidence="2" type="ORF">G7Y82_21140</name>
</gene>
<evidence type="ECO:0000313" key="3">
    <source>
        <dbReference type="Proteomes" id="UP000653472"/>
    </source>
</evidence>
<accession>A0A970BBT7</accession>
<sequence>MSIVSYVGLPGHGKSYGVVEHVVIPALKGGRTVVTNMPLHRDALIKFCGAGDVVFIEKDADVRTIVQLGIERPGVVFAIDECWRYWPAGKLPNQIPEDEKEFFAM</sequence>
<keyword evidence="3" id="KW-1185">Reference proteome</keyword>
<dbReference type="InterPro" id="IPR008900">
    <property type="entry name" value="Zot_N"/>
</dbReference>
<dbReference type="EMBL" id="JAAVXB010000031">
    <property type="protein sequence ID" value="NKF24816.1"/>
    <property type="molecule type" value="Genomic_DNA"/>
</dbReference>
<evidence type="ECO:0000259" key="1">
    <source>
        <dbReference type="Pfam" id="PF05707"/>
    </source>
</evidence>
<dbReference type="Proteomes" id="UP000653472">
    <property type="component" value="Unassembled WGS sequence"/>
</dbReference>
<feature type="non-terminal residue" evidence="2">
    <location>
        <position position="105"/>
    </location>
</feature>
<dbReference type="RefSeq" id="WP_366515711.1">
    <property type="nucleotide sequence ID" value="NZ_JAAVXB010000031.1"/>
</dbReference>
<feature type="domain" description="Zona occludens toxin N-terminal" evidence="1">
    <location>
        <begin position="4"/>
        <end position="99"/>
    </location>
</feature>
<dbReference type="InterPro" id="IPR027417">
    <property type="entry name" value="P-loop_NTPase"/>
</dbReference>
<proteinExistence type="predicted"/>
<dbReference type="AlphaFoldDB" id="A0A970BBT7"/>
<protein>
    <recommendedName>
        <fullName evidence="1">Zona occludens toxin N-terminal domain-containing protein</fullName>
    </recommendedName>
</protein>
<dbReference type="Gene3D" id="3.40.50.300">
    <property type="entry name" value="P-loop containing nucleotide triphosphate hydrolases"/>
    <property type="match status" value="1"/>
</dbReference>
<comment type="caution">
    <text evidence="2">The sequence shown here is derived from an EMBL/GenBank/DDBJ whole genome shotgun (WGS) entry which is preliminary data.</text>
</comment>
<evidence type="ECO:0000313" key="2">
    <source>
        <dbReference type="EMBL" id="NKF24816.1"/>
    </source>
</evidence>